<organism evidence="1 2">
    <name type="scientific">Manihot esculenta</name>
    <name type="common">Cassava</name>
    <name type="synonym">Jatropha manihot</name>
    <dbReference type="NCBI Taxonomy" id="3983"/>
    <lineage>
        <taxon>Eukaryota</taxon>
        <taxon>Viridiplantae</taxon>
        <taxon>Streptophyta</taxon>
        <taxon>Embryophyta</taxon>
        <taxon>Tracheophyta</taxon>
        <taxon>Spermatophyta</taxon>
        <taxon>Magnoliopsida</taxon>
        <taxon>eudicotyledons</taxon>
        <taxon>Gunneridae</taxon>
        <taxon>Pentapetalae</taxon>
        <taxon>rosids</taxon>
        <taxon>fabids</taxon>
        <taxon>Malpighiales</taxon>
        <taxon>Euphorbiaceae</taxon>
        <taxon>Crotonoideae</taxon>
        <taxon>Manihoteae</taxon>
        <taxon>Manihot</taxon>
    </lineage>
</organism>
<name>A0ACB7FYE9_MANES</name>
<dbReference type="EMBL" id="CM004404">
    <property type="protein sequence ID" value="KAG8632706.1"/>
    <property type="molecule type" value="Genomic_DNA"/>
</dbReference>
<comment type="caution">
    <text evidence="1">The sequence shown here is derived from an EMBL/GenBank/DDBJ whole genome shotgun (WGS) entry which is preliminary data.</text>
</comment>
<gene>
    <name evidence="1" type="ORF">MANES_18G048050v8</name>
</gene>
<evidence type="ECO:0000313" key="1">
    <source>
        <dbReference type="EMBL" id="KAG8632706.1"/>
    </source>
</evidence>
<accession>A0ACB7FYE9</accession>
<reference evidence="2" key="1">
    <citation type="journal article" date="2016" name="Nat. Biotechnol.">
        <title>Sequencing wild and cultivated cassava and related species reveals extensive interspecific hybridization and genetic diversity.</title>
        <authorList>
            <person name="Bredeson J.V."/>
            <person name="Lyons J.B."/>
            <person name="Prochnik S.E."/>
            <person name="Wu G.A."/>
            <person name="Ha C.M."/>
            <person name="Edsinger-Gonzales E."/>
            <person name="Grimwood J."/>
            <person name="Schmutz J."/>
            <person name="Rabbi I.Y."/>
            <person name="Egesi C."/>
            <person name="Nauluvula P."/>
            <person name="Lebot V."/>
            <person name="Ndunguru J."/>
            <person name="Mkamilo G."/>
            <person name="Bart R.S."/>
            <person name="Setter T.L."/>
            <person name="Gleadow R.M."/>
            <person name="Kulakow P."/>
            <person name="Ferguson M.E."/>
            <person name="Rounsley S."/>
            <person name="Rokhsar D.S."/>
        </authorList>
    </citation>
    <scope>NUCLEOTIDE SEQUENCE [LARGE SCALE GENOMIC DNA]</scope>
    <source>
        <strain evidence="2">cv. AM560-2</strain>
    </source>
</reference>
<sequence>GRASEDVFRVLRDCSHAKELWNLLGAQQIFSDFFWISSVDDLIFHNLRLAARQIGGVGWDIIFAFATWFIWKNRNAIVFRSLVSTSEGLKTAVISQAGHSQKNLGKSTSSWGMTCT</sequence>
<protein>
    <submittedName>
        <fullName evidence="1">Uncharacterized protein</fullName>
    </submittedName>
</protein>
<dbReference type="Proteomes" id="UP000091857">
    <property type="component" value="Chromosome 18"/>
</dbReference>
<keyword evidence="2" id="KW-1185">Reference proteome</keyword>
<evidence type="ECO:0000313" key="2">
    <source>
        <dbReference type="Proteomes" id="UP000091857"/>
    </source>
</evidence>
<feature type="non-terminal residue" evidence="1">
    <location>
        <position position="1"/>
    </location>
</feature>
<proteinExistence type="predicted"/>